<dbReference type="RefSeq" id="WP_013569424.1">
    <property type="nucleotide sequence ID" value="NC_014963.1"/>
</dbReference>
<dbReference type="InterPro" id="IPR040649">
    <property type="entry name" value="Bact_HORMA"/>
</dbReference>
<dbReference type="InterPro" id="IPR036570">
    <property type="entry name" value="HORMA_dom_sf"/>
</dbReference>
<reference evidence="2 3" key="1">
    <citation type="journal article" date="2012" name="Stand. Genomic Sci.">
        <title>Complete genome sequence of Terriglobus saanensis type strain SP1PR4(T), an Acidobacteria from tundra soil.</title>
        <authorList>
            <person name="Rawat S.R."/>
            <person name="Mannisto M.K."/>
            <person name="Starovoytov V."/>
            <person name="Goodwin L."/>
            <person name="Nolan M."/>
            <person name="Hauser L."/>
            <person name="Land M."/>
            <person name="Davenport K.W."/>
            <person name="Woyke T."/>
            <person name="Haggblom M.M."/>
        </authorList>
    </citation>
    <scope>NUCLEOTIDE SEQUENCE</scope>
    <source>
        <strain evidence="3">ATCC BAA-1853 / DSM 23119 / SP1PR4</strain>
    </source>
</reference>
<dbReference type="KEGG" id="tsa:AciPR4_2932"/>
<dbReference type="SUPFAM" id="SSF56019">
    <property type="entry name" value="The spindle assembly checkpoint protein mad2"/>
    <property type="match status" value="1"/>
</dbReference>
<dbReference type="Pfam" id="PF18173">
    <property type="entry name" value="bacHORMA_2"/>
    <property type="match status" value="1"/>
</dbReference>
<evidence type="ECO:0000313" key="3">
    <source>
        <dbReference type="Proteomes" id="UP000006844"/>
    </source>
</evidence>
<dbReference type="EMBL" id="CP002467">
    <property type="protein sequence ID" value="ADV83692.1"/>
    <property type="molecule type" value="Genomic_DNA"/>
</dbReference>
<feature type="domain" description="Bacterial HORMA" evidence="1">
    <location>
        <begin position="7"/>
        <end position="167"/>
    </location>
</feature>
<sequence length="167" mass="18698">MGTSTYSQVFSQTHSIVFLSDNLRNTLREVIREYGLSPDKLMQDWDTIERGIKTWLSSQHLKTVTVEFFKPGYSIASAKWEFPVVYTGSGVDDDMWLDKNYLRQLIAKAARPSLDCTYRIVLSNHPGAATVNGFVDTDFLSTGQLAARHSGTVIATGHLTAGATYWR</sequence>
<proteinExistence type="predicted"/>
<organism evidence="2 3">
    <name type="scientific">Terriglobus saanensis (strain ATCC BAA-1853 / DSM 23119 / SP1PR4)</name>
    <dbReference type="NCBI Taxonomy" id="401053"/>
    <lineage>
        <taxon>Bacteria</taxon>
        <taxon>Pseudomonadati</taxon>
        <taxon>Acidobacteriota</taxon>
        <taxon>Terriglobia</taxon>
        <taxon>Terriglobales</taxon>
        <taxon>Acidobacteriaceae</taxon>
        <taxon>Terriglobus</taxon>
    </lineage>
</organism>
<keyword evidence="3" id="KW-1185">Reference proteome</keyword>
<accession>E8V4E3</accession>
<evidence type="ECO:0000313" key="2">
    <source>
        <dbReference type="EMBL" id="ADV83692.1"/>
    </source>
</evidence>
<dbReference type="HOGENOM" id="CLU_110705_0_0_0"/>
<evidence type="ECO:0000259" key="1">
    <source>
        <dbReference type="Pfam" id="PF18173"/>
    </source>
</evidence>
<dbReference type="eggNOG" id="ENOG50307TE">
    <property type="taxonomic scope" value="Bacteria"/>
</dbReference>
<gene>
    <name evidence="2" type="ordered locus">AciPR4_2932</name>
</gene>
<dbReference type="OrthoDB" id="7836191at2"/>
<dbReference type="STRING" id="401053.AciPR4_2932"/>
<name>E8V4E3_TERSS</name>
<protein>
    <recommendedName>
        <fullName evidence="1">Bacterial HORMA domain-containing protein</fullName>
    </recommendedName>
</protein>
<dbReference type="Proteomes" id="UP000006844">
    <property type="component" value="Chromosome"/>
</dbReference>
<dbReference type="AlphaFoldDB" id="E8V4E3"/>